<dbReference type="Proteomes" id="UP000499080">
    <property type="component" value="Unassembled WGS sequence"/>
</dbReference>
<gene>
    <name evidence="2" type="ORF">AVEN_84353_1</name>
</gene>
<reference evidence="2 3" key="1">
    <citation type="journal article" date="2019" name="Sci. Rep.">
        <title>Orb-weaving spider Araneus ventricosus genome elucidates the spidroin gene catalogue.</title>
        <authorList>
            <person name="Kono N."/>
            <person name="Nakamura H."/>
            <person name="Ohtoshi R."/>
            <person name="Moran D.A.P."/>
            <person name="Shinohara A."/>
            <person name="Yoshida Y."/>
            <person name="Fujiwara M."/>
            <person name="Mori M."/>
            <person name="Tomita M."/>
            <person name="Arakawa K."/>
        </authorList>
    </citation>
    <scope>NUCLEOTIDE SEQUENCE [LARGE SCALE GENOMIC DNA]</scope>
</reference>
<accession>A0A4Y2TWU9</accession>
<evidence type="ECO:0000256" key="1">
    <source>
        <dbReference type="SAM" id="MobiDB-lite"/>
    </source>
</evidence>
<evidence type="ECO:0000313" key="3">
    <source>
        <dbReference type="Proteomes" id="UP000499080"/>
    </source>
</evidence>
<feature type="compositionally biased region" description="Polar residues" evidence="1">
    <location>
        <begin position="244"/>
        <end position="261"/>
    </location>
</feature>
<organism evidence="2 3">
    <name type="scientific">Araneus ventricosus</name>
    <name type="common">Orbweaver spider</name>
    <name type="synonym">Epeira ventricosa</name>
    <dbReference type="NCBI Taxonomy" id="182803"/>
    <lineage>
        <taxon>Eukaryota</taxon>
        <taxon>Metazoa</taxon>
        <taxon>Ecdysozoa</taxon>
        <taxon>Arthropoda</taxon>
        <taxon>Chelicerata</taxon>
        <taxon>Arachnida</taxon>
        <taxon>Araneae</taxon>
        <taxon>Araneomorphae</taxon>
        <taxon>Entelegynae</taxon>
        <taxon>Araneoidea</taxon>
        <taxon>Araneidae</taxon>
        <taxon>Araneus</taxon>
    </lineage>
</organism>
<comment type="caution">
    <text evidence="2">The sequence shown here is derived from an EMBL/GenBank/DDBJ whole genome shotgun (WGS) entry which is preliminary data.</text>
</comment>
<keyword evidence="3" id="KW-1185">Reference proteome</keyword>
<protein>
    <submittedName>
        <fullName evidence="2">Uncharacterized protein</fullName>
    </submittedName>
</protein>
<dbReference type="EMBL" id="BGPR01031234">
    <property type="protein sequence ID" value="GBO04184.1"/>
    <property type="molecule type" value="Genomic_DNA"/>
</dbReference>
<dbReference type="AlphaFoldDB" id="A0A4Y2TWU9"/>
<proteinExistence type="predicted"/>
<name>A0A4Y2TWU9_ARAVE</name>
<sequence length="261" mass="29681">MPIGGFTSKVKFHDELIPVNPDKIFKRIPLLKKRLMLSYRNISNLLLAPFPLSLFDEVGLRKTRIYATAEDAAKSTKSVERIRRTKKHIAGYVMFDESMSSTMSQEKFLSNDKNKQRLPKRGKAGDALYCAGTLNIAPHIRGNILLLHAFSGCDNTSALFRQGKKKFMNVLNSTEEQQVVNIFCDESECPDDIDEHLSLPLQQLQMNTLSVHTYRFNFGVDFSEARGFWKIHSKVGVGRKPNMDCSQSPPRKNQLLQPFSL</sequence>
<evidence type="ECO:0000313" key="2">
    <source>
        <dbReference type="EMBL" id="GBO04184.1"/>
    </source>
</evidence>
<dbReference type="OrthoDB" id="6156427at2759"/>
<feature type="region of interest" description="Disordered" evidence="1">
    <location>
        <begin position="239"/>
        <end position="261"/>
    </location>
</feature>